<dbReference type="GO" id="GO:0005509">
    <property type="term" value="F:calcium ion binding"/>
    <property type="evidence" value="ECO:0007669"/>
    <property type="project" value="InterPro"/>
</dbReference>
<dbReference type="InParanoid" id="A0A0V0QHB3"/>
<dbReference type="InterPro" id="IPR018247">
    <property type="entry name" value="EF_Hand_1_Ca_BS"/>
</dbReference>
<keyword evidence="1" id="KW-0677">Repeat</keyword>
<keyword evidence="2" id="KW-0106">Calcium</keyword>
<dbReference type="Pfam" id="PF13202">
    <property type="entry name" value="EF-hand_5"/>
    <property type="match status" value="1"/>
</dbReference>
<dbReference type="SMART" id="SM00054">
    <property type="entry name" value="EFh"/>
    <property type="match status" value="4"/>
</dbReference>
<sequence>MLIIYQRTAEILVKLLISEMKRIITLNKQCFQELFQKMDENQDGFLTVQEFYNGVDKIMKLSHEAKLGLFAYFDNQNNGMFDQNRFVSVLSRIDNNLYPTNFQDDWSWQMDIIKKWRQWFKNQNISLSEAFKLADFDFDGFLNQKDIETFLIKFLQVSEQVIDEMNIQRLYQLFDTRKRGFVQKKDLENILLGNSEFFDKKAEVKQKNNLNFHHKYWLENARKHISVYILKNFESVGQSFESISNMGDQILFRQFKKWLEEKVVLQGFNLSDQLLQTFFSYIDPHKKGYLSSVDWEKAFGQLTGKTNLALQDLKFMAYQSFDSFQDFVAFLRGQQGTGSDKGISFDSFLAGVKNLSQKIYDLKSIYDVWLQICSRVNKPQQKSTILEENDLSQLLISSGKSLQFAFEETDKSNSGKVSTIQFKQILMNLNLGLTQKEIEALVLLNSFNGDYIDYKKLLQKIKSNLGSQQLAERSEQRIIKLRKQLYDYLISPKDAFRRFDDDKSQTMSFSEFREFLIQLSSFTKEDAPPYTVAKDMYDFIDIKSDNKIDIEEWVETFARYDRVQVRAPKMPAYEIIQPEQFANKKLSGLNSRYDKPQKSYSNSTSDLKIRLLENRFDKPLYKNFADDEYKTMSYGDHFKSTAGISLKWERTAQYDSVIKLIGKNRRILQDDFVNAQAEGDKLLLHKSKVIAILDRCLRHYNIQVPPNNWEVIVRFAEEKDQKINCKFMLEVYKKRLMDHDSQPHNFKKNVFASTGSSFFNRSRNSIGGSLRK</sequence>
<dbReference type="Gene3D" id="1.10.238.10">
    <property type="entry name" value="EF-hand"/>
    <property type="match status" value="4"/>
</dbReference>
<proteinExistence type="predicted"/>
<dbReference type="OrthoDB" id="285291at2759"/>
<dbReference type="SUPFAM" id="SSF47473">
    <property type="entry name" value="EF-hand"/>
    <property type="match status" value="3"/>
</dbReference>
<feature type="domain" description="EF-hand" evidence="3">
    <location>
        <begin position="493"/>
        <end position="522"/>
    </location>
</feature>
<keyword evidence="5" id="KW-1185">Reference proteome</keyword>
<name>A0A0V0QHB3_PSEPJ</name>
<dbReference type="InterPro" id="IPR011992">
    <property type="entry name" value="EF-hand-dom_pair"/>
</dbReference>
<evidence type="ECO:0000256" key="1">
    <source>
        <dbReference type="ARBA" id="ARBA00022737"/>
    </source>
</evidence>
<dbReference type="PANTHER" id="PTHR23050">
    <property type="entry name" value="CALCIUM BINDING PROTEIN"/>
    <property type="match status" value="1"/>
</dbReference>
<dbReference type="EMBL" id="LDAU01000170">
    <property type="protein sequence ID" value="KRX01445.1"/>
    <property type="molecule type" value="Genomic_DNA"/>
</dbReference>
<comment type="caution">
    <text evidence="4">The sequence shown here is derived from an EMBL/GenBank/DDBJ whole genome shotgun (WGS) entry which is preliminary data.</text>
</comment>
<dbReference type="AlphaFoldDB" id="A0A0V0QHB3"/>
<reference evidence="4 5" key="1">
    <citation type="journal article" date="2015" name="Sci. Rep.">
        <title>Genome of the facultative scuticociliatosis pathogen Pseudocohnilembus persalinus provides insight into its virulence through horizontal gene transfer.</title>
        <authorList>
            <person name="Xiong J."/>
            <person name="Wang G."/>
            <person name="Cheng J."/>
            <person name="Tian M."/>
            <person name="Pan X."/>
            <person name="Warren A."/>
            <person name="Jiang C."/>
            <person name="Yuan D."/>
            <person name="Miao W."/>
        </authorList>
    </citation>
    <scope>NUCLEOTIDE SEQUENCE [LARGE SCALE GENOMIC DNA]</scope>
    <source>
        <strain evidence="4">36N120E</strain>
    </source>
</reference>
<organism evidence="4 5">
    <name type="scientific">Pseudocohnilembus persalinus</name>
    <name type="common">Ciliate</name>
    <dbReference type="NCBI Taxonomy" id="266149"/>
    <lineage>
        <taxon>Eukaryota</taxon>
        <taxon>Sar</taxon>
        <taxon>Alveolata</taxon>
        <taxon>Ciliophora</taxon>
        <taxon>Intramacronucleata</taxon>
        <taxon>Oligohymenophorea</taxon>
        <taxon>Scuticociliatia</taxon>
        <taxon>Philasterida</taxon>
        <taxon>Pseudocohnilembidae</taxon>
        <taxon>Pseudocohnilembus</taxon>
    </lineage>
</organism>
<dbReference type="Proteomes" id="UP000054937">
    <property type="component" value="Unassembled WGS sequence"/>
</dbReference>
<gene>
    <name evidence="4" type="ORF">PPERSA_01348</name>
</gene>
<feature type="domain" description="EF-hand" evidence="3">
    <location>
        <begin position="26"/>
        <end position="61"/>
    </location>
</feature>
<feature type="domain" description="EF-hand" evidence="3">
    <location>
        <begin position="397"/>
        <end position="432"/>
    </location>
</feature>
<dbReference type="InterPro" id="IPR002048">
    <property type="entry name" value="EF_hand_dom"/>
</dbReference>
<accession>A0A0V0QHB3</accession>
<evidence type="ECO:0000259" key="3">
    <source>
        <dbReference type="PROSITE" id="PS50222"/>
    </source>
</evidence>
<dbReference type="PROSITE" id="PS00018">
    <property type="entry name" value="EF_HAND_1"/>
    <property type="match status" value="2"/>
</dbReference>
<dbReference type="InterPro" id="IPR050145">
    <property type="entry name" value="Centrin_CML-like"/>
</dbReference>
<dbReference type="PROSITE" id="PS50222">
    <property type="entry name" value="EF_HAND_2"/>
    <property type="match status" value="3"/>
</dbReference>
<evidence type="ECO:0000313" key="5">
    <source>
        <dbReference type="Proteomes" id="UP000054937"/>
    </source>
</evidence>
<protein>
    <recommendedName>
        <fullName evidence="3">EF-hand domain-containing protein</fullName>
    </recommendedName>
</protein>
<evidence type="ECO:0000256" key="2">
    <source>
        <dbReference type="ARBA" id="ARBA00022837"/>
    </source>
</evidence>
<evidence type="ECO:0000313" key="4">
    <source>
        <dbReference type="EMBL" id="KRX01445.1"/>
    </source>
</evidence>